<keyword evidence="12" id="KW-1185">Reference proteome</keyword>
<gene>
    <name evidence="11" type="ORF">QC825_03660</name>
</gene>
<evidence type="ECO:0000256" key="6">
    <source>
        <dbReference type="RuleBase" id="RU362116"/>
    </source>
</evidence>
<evidence type="ECO:0000256" key="3">
    <source>
        <dbReference type="ARBA" id="ARBA00023143"/>
    </source>
</evidence>
<comment type="subcellular location">
    <subcellularLocation>
        <location evidence="1 6">Bacterial flagellum basal body</location>
    </subcellularLocation>
</comment>
<feature type="domain" description="Flagellar basal body rod protein N-terminal" evidence="8">
    <location>
        <begin position="5"/>
        <end position="35"/>
    </location>
</feature>
<dbReference type="SUPFAM" id="SSF117143">
    <property type="entry name" value="Flagellar hook protein flgE"/>
    <property type="match status" value="1"/>
</dbReference>
<comment type="subunit">
    <text evidence="4 6">The basal body constitutes a major portion of the flagellar organelle and consists of five rings (E,L,P,S, and M) mounted on a central rod. The rod consists of about 26 subunits of FlgG in the distal portion, and FlgB, FlgC and FlgF are thought to build up the proximal portion of the rod with about 6 subunits each.</text>
</comment>
<evidence type="ECO:0000313" key="12">
    <source>
        <dbReference type="Proteomes" id="UP001269375"/>
    </source>
</evidence>
<feature type="region of interest" description="Disordered" evidence="7">
    <location>
        <begin position="184"/>
        <end position="203"/>
    </location>
</feature>
<protein>
    <recommendedName>
        <fullName evidence="5 6">Flagellar basal-body rod protein FlgF</fullName>
    </recommendedName>
</protein>
<evidence type="ECO:0000256" key="7">
    <source>
        <dbReference type="SAM" id="MobiDB-lite"/>
    </source>
</evidence>
<dbReference type="NCBIfam" id="NF009280">
    <property type="entry name" value="PRK12640.1"/>
    <property type="match status" value="1"/>
</dbReference>
<dbReference type="InterPro" id="IPR019776">
    <property type="entry name" value="Flagellar_basal_body_rod_CS"/>
</dbReference>
<dbReference type="EMBL" id="JARWAO010000002">
    <property type="protein sequence ID" value="MDR5895175.1"/>
    <property type="molecule type" value="Genomic_DNA"/>
</dbReference>
<accession>A0ABU1GT24</accession>
<evidence type="ECO:0000259" key="10">
    <source>
        <dbReference type="Pfam" id="PF22692"/>
    </source>
</evidence>
<dbReference type="InterPro" id="IPR037925">
    <property type="entry name" value="FlgE/F/G-like"/>
</dbReference>
<sequence>MDRMIYTALSGAQQSLERQSVVTNNLANVSTTGFKAQLSAFRAVPIQGDGLATRAVVADTTPGFDASPGMINETGRSLDVAIDGDGWLAVDDGGGSEAYTRDGRLRMDSTGLLMADGKPVLGEGGPIVLPLNAKVSVASDGTISALGLGDQPNTLAEVGRLKLVNPGNDSMQRGDDGLYRAKAGVADNNGNNVNDGEDDAPARLPRNDAVRLVSGALEGSNVSATEAMVSMIDNARRFEMNMKMIQTADDNEQRANQLLSLT</sequence>
<dbReference type="Pfam" id="PF00460">
    <property type="entry name" value="Flg_bb_rod"/>
    <property type="match status" value="1"/>
</dbReference>
<organism evidence="11 12">
    <name type="scientific">Larsenimonas suaedae</name>
    <dbReference type="NCBI Taxonomy" id="1851019"/>
    <lineage>
        <taxon>Bacteria</taxon>
        <taxon>Pseudomonadati</taxon>
        <taxon>Pseudomonadota</taxon>
        <taxon>Gammaproteobacteria</taxon>
        <taxon>Oceanospirillales</taxon>
        <taxon>Halomonadaceae</taxon>
        <taxon>Larsenimonas</taxon>
    </lineage>
</organism>
<name>A0ABU1GT24_9GAMM</name>
<dbReference type="RefSeq" id="WP_251590411.1">
    <property type="nucleotide sequence ID" value="NZ_JAMLJI010000001.1"/>
</dbReference>
<keyword evidence="11" id="KW-0966">Cell projection</keyword>
<feature type="compositionally biased region" description="Low complexity" evidence="7">
    <location>
        <begin position="184"/>
        <end position="194"/>
    </location>
</feature>
<evidence type="ECO:0000256" key="5">
    <source>
        <dbReference type="ARBA" id="ARBA00040228"/>
    </source>
</evidence>
<feature type="domain" description="Flagellar basal-body/hook protein C-terminal" evidence="9">
    <location>
        <begin position="214"/>
        <end position="258"/>
    </location>
</feature>
<dbReference type="PANTHER" id="PTHR30435:SF18">
    <property type="entry name" value="FLAGELLAR BASAL-BODY ROD PROTEIN FLGF"/>
    <property type="match status" value="1"/>
</dbReference>
<feature type="domain" description="Flagellar hook protein FlgE/F/G-like D1" evidence="10">
    <location>
        <begin position="81"/>
        <end position="145"/>
    </location>
</feature>
<dbReference type="Pfam" id="PF22692">
    <property type="entry name" value="LlgE_F_G_D1"/>
    <property type="match status" value="1"/>
</dbReference>
<evidence type="ECO:0000256" key="2">
    <source>
        <dbReference type="ARBA" id="ARBA00009677"/>
    </source>
</evidence>
<dbReference type="InterPro" id="IPR020013">
    <property type="entry name" value="Flagellar_FlgE/F/G"/>
</dbReference>
<evidence type="ECO:0000313" key="11">
    <source>
        <dbReference type="EMBL" id="MDR5895175.1"/>
    </source>
</evidence>
<dbReference type="NCBIfam" id="TIGR03506">
    <property type="entry name" value="FlgEFG_subfam"/>
    <property type="match status" value="1"/>
</dbReference>
<comment type="similarity">
    <text evidence="2 6">Belongs to the flagella basal body rod proteins family.</text>
</comment>
<keyword evidence="3 6" id="KW-0975">Bacterial flagellum</keyword>
<proteinExistence type="inferred from homology"/>
<evidence type="ECO:0000256" key="1">
    <source>
        <dbReference type="ARBA" id="ARBA00004117"/>
    </source>
</evidence>
<dbReference type="InterPro" id="IPR010930">
    <property type="entry name" value="Flg_bb/hook_C_dom"/>
</dbReference>
<keyword evidence="11" id="KW-0282">Flagellum</keyword>
<evidence type="ECO:0000259" key="9">
    <source>
        <dbReference type="Pfam" id="PF06429"/>
    </source>
</evidence>
<evidence type="ECO:0000256" key="4">
    <source>
        <dbReference type="ARBA" id="ARBA00038560"/>
    </source>
</evidence>
<dbReference type="InterPro" id="IPR053967">
    <property type="entry name" value="LlgE_F_G-like_D1"/>
</dbReference>
<dbReference type="Pfam" id="PF06429">
    <property type="entry name" value="Flg_bbr_C"/>
    <property type="match status" value="1"/>
</dbReference>
<dbReference type="PANTHER" id="PTHR30435">
    <property type="entry name" value="FLAGELLAR PROTEIN"/>
    <property type="match status" value="1"/>
</dbReference>
<dbReference type="Proteomes" id="UP001269375">
    <property type="component" value="Unassembled WGS sequence"/>
</dbReference>
<dbReference type="PROSITE" id="PS00588">
    <property type="entry name" value="FLAGELLA_BB_ROD"/>
    <property type="match status" value="1"/>
</dbReference>
<keyword evidence="11" id="KW-0969">Cilium</keyword>
<reference evidence="11 12" key="1">
    <citation type="submission" date="2023-04" db="EMBL/GenBank/DDBJ databases">
        <title>A long-awaited taxogenomic arrangement of the family Halomonadaceae.</title>
        <authorList>
            <person name="De La Haba R."/>
            <person name="Chuvochina M."/>
            <person name="Wittouck S."/>
            <person name="Arahal D.R."/>
            <person name="Sanchez-Porro C."/>
            <person name="Hugenholtz P."/>
            <person name="Ventosa A."/>
        </authorList>
    </citation>
    <scope>NUCLEOTIDE SEQUENCE [LARGE SCALE GENOMIC DNA]</scope>
    <source>
        <strain evidence="11 12">DSM 22428</strain>
    </source>
</reference>
<evidence type="ECO:0000259" key="8">
    <source>
        <dbReference type="Pfam" id="PF00460"/>
    </source>
</evidence>
<comment type="caution">
    <text evidence="11">The sequence shown here is derived from an EMBL/GenBank/DDBJ whole genome shotgun (WGS) entry which is preliminary data.</text>
</comment>
<dbReference type="InterPro" id="IPR001444">
    <property type="entry name" value="Flag_bb_rod_N"/>
</dbReference>